<dbReference type="Proteomes" id="UP001642260">
    <property type="component" value="Unassembled WGS sequence"/>
</dbReference>
<proteinExistence type="predicted"/>
<sequence length="214" mass="24945">MPTTRENKLLFHFAIQLMRYSLGRISLGYWPTMLGNTRKILDRRYLKTLQSIHDQIQLIEQSTDVEVICVLSRFNDADFSVFPEEKKHDDDVVKVIDLVNRDYRLTKSDWSMKCVVLKEAGDFISQENVRSRVYECEQMNQVDLSAFPKEEEHDDDVATVIEENKALFYRVSELEELLRSLHCRDVDTSSRNDYGADSNLSSLGYEVLVFLCPC</sequence>
<reference evidence="1 2" key="1">
    <citation type="submission" date="2022-03" db="EMBL/GenBank/DDBJ databases">
        <authorList>
            <person name="Macdonald S."/>
            <person name="Ahmed S."/>
            <person name="Newling K."/>
        </authorList>
    </citation>
    <scope>NUCLEOTIDE SEQUENCE [LARGE SCALE GENOMIC DNA]</scope>
</reference>
<name>A0ABC8K7C9_ERUVS</name>
<keyword evidence="2" id="KW-1185">Reference proteome</keyword>
<accession>A0ABC8K7C9</accession>
<evidence type="ECO:0000313" key="2">
    <source>
        <dbReference type="Proteomes" id="UP001642260"/>
    </source>
</evidence>
<dbReference type="EMBL" id="CAKOAT010172932">
    <property type="protein sequence ID" value="CAH8352102.1"/>
    <property type="molecule type" value="Genomic_DNA"/>
</dbReference>
<protein>
    <submittedName>
        <fullName evidence="1">Uncharacterized protein</fullName>
    </submittedName>
</protein>
<evidence type="ECO:0000313" key="1">
    <source>
        <dbReference type="EMBL" id="CAH8352102.1"/>
    </source>
</evidence>
<comment type="caution">
    <text evidence="1">The sequence shown here is derived from an EMBL/GenBank/DDBJ whole genome shotgun (WGS) entry which is preliminary data.</text>
</comment>
<organism evidence="1 2">
    <name type="scientific">Eruca vesicaria subsp. sativa</name>
    <name type="common">Garden rocket</name>
    <name type="synonym">Eruca sativa</name>
    <dbReference type="NCBI Taxonomy" id="29727"/>
    <lineage>
        <taxon>Eukaryota</taxon>
        <taxon>Viridiplantae</taxon>
        <taxon>Streptophyta</taxon>
        <taxon>Embryophyta</taxon>
        <taxon>Tracheophyta</taxon>
        <taxon>Spermatophyta</taxon>
        <taxon>Magnoliopsida</taxon>
        <taxon>eudicotyledons</taxon>
        <taxon>Gunneridae</taxon>
        <taxon>Pentapetalae</taxon>
        <taxon>rosids</taxon>
        <taxon>malvids</taxon>
        <taxon>Brassicales</taxon>
        <taxon>Brassicaceae</taxon>
        <taxon>Brassiceae</taxon>
        <taxon>Eruca</taxon>
    </lineage>
</organism>
<dbReference type="AlphaFoldDB" id="A0ABC8K7C9"/>
<gene>
    <name evidence="1" type="ORF">ERUC_LOCUS18479</name>
</gene>